<keyword evidence="2" id="KW-0963">Cytoplasm</keyword>
<name>A0AAX1PHF4_AERSA</name>
<dbReference type="EC" id="2.3.1.-" evidence="2"/>
<dbReference type="GO" id="GO:0031640">
    <property type="term" value="P:killing of cells of another organism"/>
    <property type="evidence" value="ECO:0007669"/>
    <property type="project" value="UniProtKB-KW"/>
</dbReference>
<protein>
    <recommendedName>
        <fullName evidence="2">RTX toxin-activating lysine-acyltransferase</fullName>
        <ecNumber evidence="2">2.3.1.-</ecNumber>
    </recommendedName>
</protein>
<proteinExistence type="inferred from homology"/>
<comment type="function">
    <text evidence="2">Involved in fatty acylation of protoxin at internal lysine residues, thereby converting it to the active toxin.</text>
</comment>
<comment type="similarity">
    <text evidence="1 2">Belongs to the RTX toxin acyltransferase family.</text>
</comment>
<evidence type="ECO:0000313" key="4">
    <source>
        <dbReference type="Proteomes" id="UP000249422"/>
    </source>
</evidence>
<dbReference type="Pfam" id="PF02794">
    <property type="entry name" value="HlyC"/>
    <property type="match status" value="1"/>
</dbReference>
<dbReference type="Proteomes" id="UP000249422">
    <property type="component" value="Unassembled WGS sequence"/>
</dbReference>
<reference evidence="3 4" key="1">
    <citation type="submission" date="2018-06" db="EMBL/GenBank/DDBJ databases">
        <title>Freshwater and sediment microbial communities from various areas in North America, analyzing microbe dynamics in response to fracking.</title>
        <authorList>
            <person name="Lamendella R."/>
        </authorList>
    </citation>
    <scope>NUCLEOTIDE SEQUENCE [LARGE SCALE GENOMIC DNA]</scope>
    <source>
        <strain evidence="3 4">17</strain>
    </source>
</reference>
<comment type="caution">
    <text evidence="3">The sequence shown here is derived from an EMBL/GenBank/DDBJ whole genome shotgun (WGS) entry which is preliminary data.</text>
</comment>
<evidence type="ECO:0000256" key="1">
    <source>
        <dbReference type="ARBA" id="ARBA00005686"/>
    </source>
</evidence>
<dbReference type="EMBL" id="QLLM01000022">
    <property type="protein sequence ID" value="RAI99674.1"/>
    <property type="molecule type" value="Genomic_DNA"/>
</dbReference>
<sequence>MDINRININRNISPLTPYAHAKNEYYMALGRMLEICARSFLYKKIDSASAIHWLKPAILLGQYKTINLGWEVDDIGFYTWAWISDKSITEFREGGKKSLQPMDWFDGNNLVIVSHIFVDGFESVFDNEMNALKNIVGNFNTLDFLIEKQTV</sequence>
<keyword evidence="2 3" id="KW-0012">Acyltransferase</keyword>
<gene>
    <name evidence="3" type="ORF">DEU50_12261</name>
</gene>
<dbReference type="GO" id="GO:0009404">
    <property type="term" value="P:toxin metabolic process"/>
    <property type="evidence" value="ECO:0007669"/>
    <property type="project" value="UniProtKB-UniRule"/>
</dbReference>
<evidence type="ECO:0000256" key="2">
    <source>
        <dbReference type="RuleBase" id="RU368102"/>
    </source>
</evidence>
<organism evidence="3 4">
    <name type="scientific">Aeromonas salmonicida</name>
    <dbReference type="NCBI Taxonomy" id="645"/>
    <lineage>
        <taxon>Bacteria</taxon>
        <taxon>Pseudomonadati</taxon>
        <taxon>Pseudomonadota</taxon>
        <taxon>Gammaproteobacteria</taxon>
        <taxon>Aeromonadales</taxon>
        <taxon>Aeromonadaceae</taxon>
        <taxon>Aeromonas</taxon>
    </lineage>
</organism>
<accession>A0AAX1PHF4</accession>
<dbReference type="RefSeq" id="WP_111589549.1">
    <property type="nucleotide sequence ID" value="NZ_CAWNWF010000022.1"/>
</dbReference>
<dbReference type="GO" id="GO:0005737">
    <property type="term" value="C:cytoplasm"/>
    <property type="evidence" value="ECO:0007669"/>
    <property type="project" value="UniProtKB-SubCell"/>
</dbReference>
<keyword evidence="2" id="KW-0204">Cytolysis</keyword>
<comment type="subcellular location">
    <subcellularLocation>
        <location evidence="2">Cytoplasm</location>
    </subcellularLocation>
</comment>
<dbReference type="GO" id="GO:0016746">
    <property type="term" value="F:acyltransferase activity"/>
    <property type="evidence" value="ECO:0007669"/>
    <property type="project" value="UniProtKB-UniRule"/>
</dbReference>
<keyword evidence="2" id="KW-0808">Transferase</keyword>
<evidence type="ECO:0000313" key="3">
    <source>
        <dbReference type="EMBL" id="RAI99674.1"/>
    </source>
</evidence>
<dbReference type="AlphaFoldDB" id="A0AAX1PHF4"/>
<dbReference type="InterPro" id="IPR003996">
    <property type="entry name" value="RTX_toxin-activating_protC_bac"/>
</dbReference>